<comment type="caution">
    <text evidence="4">The sequence shown here is derived from an EMBL/GenBank/DDBJ whole genome shotgun (WGS) entry which is preliminary data.</text>
</comment>
<evidence type="ECO:0000256" key="1">
    <source>
        <dbReference type="SAM" id="MobiDB-lite"/>
    </source>
</evidence>
<gene>
    <name evidence="4" type="ORF">ACFQGB_21985</name>
</gene>
<dbReference type="RefSeq" id="WP_336352457.1">
    <property type="nucleotide sequence ID" value="NZ_JAZAQL010000006.1"/>
</dbReference>
<keyword evidence="2" id="KW-0812">Transmembrane</keyword>
<keyword evidence="5" id="KW-1185">Reference proteome</keyword>
<sequence length="289" mass="28943">MLRTRTVLGAVLLVVAFGLAAGSLPSSGGAPAPTSGDGSGDTSAAGGAVRDAGVEESVENPVSSATRDRLLAAVVALAFAVGYALAPRHRRTIAVAAGVVAVAAASDAWLRPAAVSGLLSVVGDATATAVGGPLGVALAVVLALAVTAGVWLAFGRDDGERRPADATDDDAGRGGEPGARPRDVDVHPASRDASDEVTRAWQRVVASVTTPAPGARTPREFVRAASDDGVDASAFARLTELFERVRYGDADSDREAERARSLAARAVEDAGVADDASNGDGRERGGGDA</sequence>
<feature type="domain" description="Protein-glutamine gamma-glutamyltransferase-like C-terminal" evidence="3">
    <location>
        <begin position="200"/>
        <end position="261"/>
    </location>
</feature>
<dbReference type="Proteomes" id="UP001596395">
    <property type="component" value="Unassembled WGS sequence"/>
</dbReference>
<keyword evidence="2" id="KW-0472">Membrane</keyword>
<feature type="transmembrane region" description="Helical" evidence="2">
    <location>
        <begin position="70"/>
        <end position="86"/>
    </location>
</feature>
<dbReference type="InterPro" id="IPR025403">
    <property type="entry name" value="TgpA-like_C"/>
</dbReference>
<evidence type="ECO:0000256" key="2">
    <source>
        <dbReference type="SAM" id="Phobius"/>
    </source>
</evidence>
<feature type="transmembrane region" description="Helical" evidence="2">
    <location>
        <begin position="130"/>
        <end position="154"/>
    </location>
</feature>
<evidence type="ECO:0000313" key="5">
    <source>
        <dbReference type="Proteomes" id="UP001596395"/>
    </source>
</evidence>
<feature type="compositionally biased region" description="Low complexity" evidence="1">
    <location>
        <begin position="25"/>
        <end position="48"/>
    </location>
</feature>
<name>A0ABD5VIZ7_9EURY</name>
<dbReference type="Pfam" id="PF13559">
    <property type="entry name" value="DUF4129"/>
    <property type="match status" value="1"/>
</dbReference>
<protein>
    <submittedName>
        <fullName evidence="4">DUF4129 domain-containing protein</fullName>
    </submittedName>
</protein>
<evidence type="ECO:0000313" key="4">
    <source>
        <dbReference type="EMBL" id="MFC6955540.1"/>
    </source>
</evidence>
<feature type="region of interest" description="Disordered" evidence="1">
    <location>
        <begin position="248"/>
        <end position="289"/>
    </location>
</feature>
<feature type="compositionally biased region" description="Basic and acidic residues" evidence="1">
    <location>
        <begin position="248"/>
        <end position="260"/>
    </location>
</feature>
<feature type="transmembrane region" description="Helical" evidence="2">
    <location>
        <begin position="93"/>
        <end position="110"/>
    </location>
</feature>
<evidence type="ECO:0000259" key="3">
    <source>
        <dbReference type="Pfam" id="PF13559"/>
    </source>
</evidence>
<organism evidence="4 5">
    <name type="scientific">Halorubellus litoreus</name>
    <dbReference type="NCBI Taxonomy" id="755308"/>
    <lineage>
        <taxon>Archaea</taxon>
        <taxon>Methanobacteriati</taxon>
        <taxon>Methanobacteriota</taxon>
        <taxon>Stenosarchaea group</taxon>
        <taxon>Halobacteria</taxon>
        <taxon>Halobacteriales</taxon>
        <taxon>Halorubellaceae</taxon>
        <taxon>Halorubellus</taxon>
    </lineage>
</organism>
<accession>A0ABD5VIZ7</accession>
<reference evidence="4 5" key="1">
    <citation type="journal article" date="2019" name="Int. J. Syst. Evol. Microbiol.">
        <title>The Global Catalogue of Microorganisms (GCM) 10K type strain sequencing project: providing services to taxonomists for standard genome sequencing and annotation.</title>
        <authorList>
            <consortium name="The Broad Institute Genomics Platform"/>
            <consortium name="The Broad Institute Genome Sequencing Center for Infectious Disease"/>
            <person name="Wu L."/>
            <person name="Ma J."/>
        </authorList>
    </citation>
    <scope>NUCLEOTIDE SEQUENCE [LARGE SCALE GENOMIC DNA]</scope>
    <source>
        <strain evidence="4 5">GX26</strain>
    </source>
</reference>
<dbReference type="AlphaFoldDB" id="A0ABD5VIZ7"/>
<keyword evidence="2" id="KW-1133">Transmembrane helix</keyword>
<proteinExistence type="predicted"/>
<feature type="region of interest" description="Disordered" evidence="1">
    <location>
        <begin position="159"/>
        <end position="198"/>
    </location>
</feature>
<feature type="compositionally biased region" description="Basic and acidic residues" evidence="1">
    <location>
        <begin position="280"/>
        <end position="289"/>
    </location>
</feature>
<dbReference type="EMBL" id="JBHSXN010000006">
    <property type="protein sequence ID" value="MFC6955540.1"/>
    <property type="molecule type" value="Genomic_DNA"/>
</dbReference>
<feature type="region of interest" description="Disordered" evidence="1">
    <location>
        <begin position="25"/>
        <end position="50"/>
    </location>
</feature>